<dbReference type="Proteomes" id="UP001500503">
    <property type="component" value="Unassembled WGS sequence"/>
</dbReference>
<evidence type="ECO:0000313" key="1">
    <source>
        <dbReference type="EMBL" id="GAA4507819.1"/>
    </source>
</evidence>
<sequence length="130" mass="14341">MDETTEASSRDVAADYGKRLDELRQMQRDVRAVTATARTRDGAVAVEVGPRGEVRDIRFKAQAYSRMNPNQLARTTMQLIEEASREAAERARRIAADFLPGELGARLLDGEDDVAVFMPDASSMPNVGLE</sequence>
<organism evidence="1 2">
    <name type="scientific">Actinoallomurus oryzae</name>
    <dbReference type="NCBI Taxonomy" id="502180"/>
    <lineage>
        <taxon>Bacteria</taxon>
        <taxon>Bacillati</taxon>
        <taxon>Actinomycetota</taxon>
        <taxon>Actinomycetes</taxon>
        <taxon>Streptosporangiales</taxon>
        <taxon>Thermomonosporaceae</taxon>
        <taxon>Actinoallomurus</taxon>
    </lineage>
</organism>
<name>A0ABP8QR57_9ACTN</name>
<keyword evidence="2" id="KW-1185">Reference proteome</keyword>
<dbReference type="Pfam" id="PF02575">
    <property type="entry name" value="YbaB_DNA_bd"/>
    <property type="match status" value="1"/>
</dbReference>
<dbReference type="InterPro" id="IPR036894">
    <property type="entry name" value="YbaB-like_sf"/>
</dbReference>
<proteinExistence type="predicted"/>
<dbReference type="InterPro" id="IPR004401">
    <property type="entry name" value="YbaB/EbfC"/>
</dbReference>
<dbReference type="Gene3D" id="3.30.1310.10">
    <property type="entry name" value="Nucleoid-associated protein YbaB-like domain"/>
    <property type="match status" value="1"/>
</dbReference>
<dbReference type="SUPFAM" id="SSF82607">
    <property type="entry name" value="YbaB-like"/>
    <property type="match status" value="1"/>
</dbReference>
<reference evidence="2" key="1">
    <citation type="journal article" date="2019" name="Int. J. Syst. Evol. Microbiol.">
        <title>The Global Catalogue of Microorganisms (GCM) 10K type strain sequencing project: providing services to taxonomists for standard genome sequencing and annotation.</title>
        <authorList>
            <consortium name="The Broad Institute Genomics Platform"/>
            <consortium name="The Broad Institute Genome Sequencing Center for Infectious Disease"/>
            <person name="Wu L."/>
            <person name="Ma J."/>
        </authorList>
    </citation>
    <scope>NUCLEOTIDE SEQUENCE [LARGE SCALE GENOMIC DNA]</scope>
    <source>
        <strain evidence="2">JCM 17933</strain>
    </source>
</reference>
<dbReference type="RefSeq" id="WP_345470640.1">
    <property type="nucleotide sequence ID" value="NZ_BAABHF010000042.1"/>
</dbReference>
<accession>A0ABP8QR57</accession>
<protein>
    <recommendedName>
        <fullName evidence="3">YbaB/EbfC family nucleoid-associated protein</fullName>
    </recommendedName>
</protein>
<evidence type="ECO:0000313" key="2">
    <source>
        <dbReference type="Proteomes" id="UP001500503"/>
    </source>
</evidence>
<comment type="caution">
    <text evidence="1">The sequence shown here is derived from an EMBL/GenBank/DDBJ whole genome shotgun (WGS) entry which is preliminary data.</text>
</comment>
<dbReference type="EMBL" id="BAABHF010000042">
    <property type="protein sequence ID" value="GAA4507819.1"/>
    <property type="molecule type" value="Genomic_DNA"/>
</dbReference>
<gene>
    <name evidence="1" type="ORF">GCM10023191_066710</name>
</gene>
<evidence type="ECO:0008006" key="3">
    <source>
        <dbReference type="Google" id="ProtNLM"/>
    </source>
</evidence>